<dbReference type="EMBL" id="JBHSON010000028">
    <property type="protein sequence ID" value="MFC5748076.1"/>
    <property type="molecule type" value="Genomic_DNA"/>
</dbReference>
<accession>A0ABW0ZYS5</accession>
<name>A0ABW0ZYS5_9ACTN</name>
<dbReference type="InterPro" id="IPR029261">
    <property type="entry name" value="Transposase_Znf"/>
</dbReference>
<evidence type="ECO:0000313" key="2">
    <source>
        <dbReference type="EMBL" id="MFC5748076.1"/>
    </source>
</evidence>
<gene>
    <name evidence="2" type="ORF">ACFPZN_20800</name>
</gene>
<evidence type="ECO:0000259" key="1">
    <source>
        <dbReference type="Pfam" id="PF14690"/>
    </source>
</evidence>
<sequence>MVTRLTPSSRAIVASGCWASRARPHRDLGICVCGRRWRGGLSGWGGQQADSEQAAGVAEAEDGVVVTARTQTTSAVCYQCGTPTGRRHSRYRRRLHDLAAGGRPVLILLEVSRFFCDNPSCERRT</sequence>
<protein>
    <submittedName>
        <fullName evidence="2">Transposase family protein</fullName>
    </submittedName>
</protein>
<feature type="domain" description="Transposase IS204/IS1001/IS1096/IS1165 zinc-finger" evidence="1">
    <location>
        <begin position="75"/>
        <end position="118"/>
    </location>
</feature>
<dbReference type="Proteomes" id="UP001596074">
    <property type="component" value="Unassembled WGS sequence"/>
</dbReference>
<keyword evidence="3" id="KW-1185">Reference proteome</keyword>
<reference evidence="3" key="1">
    <citation type="journal article" date="2019" name="Int. J. Syst. Evol. Microbiol.">
        <title>The Global Catalogue of Microorganisms (GCM) 10K type strain sequencing project: providing services to taxonomists for standard genome sequencing and annotation.</title>
        <authorList>
            <consortium name="The Broad Institute Genomics Platform"/>
            <consortium name="The Broad Institute Genome Sequencing Center for Infectious Disease"/>
            <person name="Wu L."/>
            <person name="Ma J."/>
        </authorList>
    </citation>
    <scope>NUCLEOTIDE SEQUENCE [LARGE SCALE GENOMIC DNA]</scope>
    <source>
        <strain evidence="3">KCTC 42087</strain>
    </source>
</reference>
<evidence type="ECO:0000313" key="3">
    <source>
        <dbReference type="Proteomes" id="UP001596074"/>
    </source>
</evidence>
<comment type="caution">
    <text evidence="2">The sequence shown here is derived from an EMBL/GenBank/DDBJ whole genome shotgun (WGS) entry which is preliminary data.</text>
</comment>
<proteinExistence type="predicted"/>
<organism evidence="2 3">
    <name type="scientific">Actinomadura rugatobispora</name>
    <dbReference type="NCBI Taxonomy" id="1994"/>
    <lineage>
        <taxon>Bacteria</taxon>
        <taxon>Bacillati</taxon>
        <taxon>Actinomycetota</taxon>
        <taxon>Actinomycetes</taxon>
        <taxon>Streptosporangiales</taxon>
        <taxon>Thermomonosporaceae</taxon>
        <taxon>Actinomadura</taxon>
    </lineage>
</organism>
<dbReference type="RefSeq" id="WP_378283710.1">
    <property type="nucleotide sequence ID" value="NZ_JBHSON010000028.1"/>
</dbReference>
<dbReference type="Pfam" id="PF14690">
    <property type="entry name" value="Zn_ribbon_ISL3"/>
    <property type="match status" value="1"/>
</dbReference>